<evidence type="ECO:0000313" key="2">
    <source>
        <dbReference type="EMBL" id="WXB92732.1"/>
    </source>
</evidence>
<organism evidence="2 3">
    <name type="scientific">Bacillus kandeliae</name>
    <dbReference type="NCBI Taxonomy" id="3129297"/>
    <lineage>
        <taxon>Bacteria</taxon>
        <taxon>Bacillati</taxon>
        <taxon>Bacillota</taxon>
        <taxon>Bacilli</taxon>
        <taxon>Bacillales</taxon>
        <taxon>Bacillaceae</taxon>
        <taxon>Bacillus</taxon>
    </lineage>
</organism>
<reference evidence="2 3" key="1">
    <citation type="submission" date="2024-02" db="EMBL/GenBank/DDBJ databases">
        <title>Seven novel Bacillus-like species.</title>
        <authorList>
            <person name="Liu G."/>
        </authorList>
    </citation>
    <scope>NUCLEOTIDE SEQUENCE [LARGE SCALE GENOMIC DNA]</scope>
    <source>
        <strain evidence="2 3">FJAT-52991</strain>
    </source>
</reference>
<gene>
    <name evidence="2" type="ORF">WDJ61_16125</name>
</gene>
<keyword evidence="1" id="KW-0812">Transmembrane</keyword>
<keyword evidence="1" id="KW-1133">Transmembrane helix</keyword>
<dbReference type="Proteomes" id="UP001387364">
    <property type="component" value="Chromosome"/>
</dbReference>
<proteinExistence type="predicted"/>
<accession>A0ABZ2N556</accession>
<keyword evidence="1" id="KW-0472">Membrane</keyword>
<evidence type="ECO:0000256" key="1">
    <source>
        <dbReference type="SAM" id="Phobius"/>
    </source>
</evidence>
<feature type="transmembrane region" description="Helical" evidence="1">
    <location>
        <begin position="46"/>
        <end position="67"/>
    </location>
</feature>
<protein>
    <recommendedName>
        <fullName evidence="4">DUF5673 domain-containing protein</fullName>
    </recommendedName>
</protein>
<feature type="transmembrane region" description="Helical" evidence="1">
    <location>
        <begin position="88"/>
        <end position="108"/>
    </location>
</feature>
<dbReference type="RefSeq" id="WP_338751530.1">
    <property type="nucleotide sequence ID" value="NZ_CP147404.1"/>
</dbReference>
<sequence>MLKNLSVIFFIGFMTTVCGGLLFALADFVQINEPYIYFKLSDLADFILISYSFVFAICSYFFLVKITDHMKQKKKKKKKKNASSSFRSFLLWTGGIQLLFIPFVYLAMHHSITITEKEILVSPFWDLDQKHYSWEAVDFIELSYEYDEGEYYGSYVMYLVDGEDWDLWDIDSEVFSQLMIVDELAKSKQVEKEIWNQPYLSEIPDWADEGNHTEEQLKTLFEIYE</sequence>
<feature type="transmembrane region" description="Helical" evidence="1">
    <location>
        <begin position="7"/>
        <end position="26"/>
    </location>
</feature>
<name>A0ABZ2N556_9BACI</name>
<evidence type="ECO:0000313" key="3">
    <source>
        <dbReference type="Proteomes" id="UP001387364"/>
    </source>
</evidence>
<evidence type="ECO:0008006" key="4">
    <source>
        <dbReference type="Google" id="ProtNLM"/>
    </source>
</evidence>
<dbReference type="EMBL" id="CP147404">
    <property type="protein sequence ID" value="WXB92732.1"/>
    <property type="molecule type" value="Genomic_DNA"/>
</dbReference>
<keyword evidence="3" id="KW-1185">Reference proteome</keyword>